<dbReference type="EMBL" id="BMAV01013554">
    <property type="protein sequence ID" value="GFY61313.1"/>
    <property type="molecule type" value="Genomic_DNA"/>
</dbReference>
<evidence type="ECO:0000313" key="2">
    <source>
        <dbReference type="EMBL" id="GFY61313.1"/>
    </source>
</evidence>
<sequence length="88" mass="9606">MNSRNETIFLLPKTDLGLFDLPELDLSSPGEGLQNIAKTLRSKSSYTPAYDPEESTTPVRSAMTSIGLFVGTMIFIRSVYGMVSNKTG</sequence>
<reference evidence="2" key="1">
    <citation type="submission" date="2020-08" db="EMBL/GenBank/DDBJ databases">
        <title>Multicomponent nature underlies the extraordinary mechanical properties of spider dragline silk.</title>
        <authorList>
            <person name="Kono N."/>
            <person name="Nakamura H."/>
            <person name="Mori M."/>
            <person name="Yoshida Y."/>
            <person name="Ohtoshi R."/>
            <person name="Malay A.D."/>
            <person name="Moran D.A.P."/>
            <person name="Tomita M."/>
            <person name="Numata K."/>
            <person name="Arakawa K."/>
        </authorList>
    </citation>
    <scope>NUCLEOTIDE SEQUENCE</scope>
</reference>
<keyword evidence="1" id="KW-1133">Transmembrane helix</keyword>
<keyword evidence="3" id="KW-1185">Reference proteome</keyword>
<feature type="transmembrane region" description="Helical" evidence="1">
    <location>
        <begin position="62"/>
        <end position="83"/>
    </location>
</feature>
<evidence type="ECO:0000256" key="1">
    <source>
        <dbReference type="SAM" id="Phobius"/>
    </source>
</evidence>
<dbReference type="AlphaFoldDB" id="A0A8X6XW30"/>
<gene>
    <name evidence="2" type="ORF">TNIN_446901</name>
</gene>
<organism evidence="2 3">
    <name type="scientific">Trichonephila inaurata madagascariensis</name>
    <dbReference type="NCBI Taxonomy" id="2747483"/>
    <lineage>
        <taxon>Eukaryota</taxon>
        <taxon>Metazoa</taxon>
        <taxon>Ecdysozoa</taxon>
        <taxon>Arthropoda</taxon>
        <taxon>Chelicerata</taxon>
        <taxon>Arachnida</taxon>
        <taxon>Araneae</taxon>
        <taxon>Araneomorphae</taxon>
        <taxon>Entelegynae</taxon>
        <taxon>Araneoidea</taxon>
        <taxon>Nephilidae</taxon>
        <taxon>Trichonephila</taxon>
        <taxon>Trichonephila inaurata</taxon>
    </lineage>
</organism>
<name>A0A8X6XW30_9ARAC</name>
<keyword evidence="1" id="KW-0812">Transmembrane</keyword>
<dbReference type="Proteomes" id="UP000886998">
    <property type="component" value="Unassembled WGS sequence"/>
</dbReference>
<comment type="caution">
    <text evidence="2">The sequence shown here is derived from an EMBL/GenBank/DDBJ whole genome shotgun (WGS) entry which is preliminary data.</text>
</comment>
<accession>A0A8X6XW30</accession>
<proteinExistence type="predicted"/>
<protein>
    <submittedName>
        <fullName evidence="2">Uncharacterized protein</fullName>
    </submittedName>
</protein>
<evidence type="ECO:0000313" key="3">
    <source>
        <dbReference type="Proteomes" id="UP000886998"/>
    </source>
</evidence>
<keyword evidence="1" id="KW-0472">Membrane</keyword>